<keyword evidence="12" id="KW-1185">Reference proteome</keyword>
<feature type="chain" id="PRO_5037518283" evidence="9">
    <location>
        <begin position="23"/>
        <end position="552"/>
    </location>
</feature>
<keyword evidence="9" id="KW-0732">Signal</keyword>
<dbReference type="Pfam" id="PF02366">
    <property type="entry name" value="PMT"/>
    <property type="match status" value="1"/>
</dbReference>
<reference evidence="11" key="1">
    <citation type="submission" date="2021-01" db="EMBL/GenBank/DDBJ databases">
        <title>Whole genome shotgun sequence of Actinoplanes rishiriensis NBRC 108556.</title>
        <authorList>
            <person name="Komaki H."/>
            <person name="Tamura T."/>
        </authorList>
    </citation>
    <scope>NUCLEOTIDE SEQUENCE</scope>
    <source>
        <strain evidence="11">NBRC 108556</strain>
    </source>
</reference>
<name>A0A919MSM3_9ACTN</name>
<protein>
    <submittedName>
        <fullName evidence="11">Glycosyl transferase</fullName>
    </submittedName>
</protein>
<feature type="transmembrane region" description="Helical" evidence="8">
    <location>
        <begin position="105"/>
        <end position="126"/>
    </location>
</feature>
<feature type="transmembrane region" description="Helical" evidence="8">
    <location>
        <begin position="133"/>
        <end position="153"/>
    </location>
</feature>
<dbReference type="EMBL" id="BOMV01000007">
    <property type="protein sequence ID" value="GIE93354.1"/>
    <property type="molecule type" value="Genomic_DNA"/>
</dbReference>
<dbReference type="GO" id="GO:0009103">
    <property type="term" value="P:lipopolysaccharide biosynthetic process"/>
    <property type="evidence" value="ECO:0007669"/>
    <property type="project" value="UniProtKB-ARBA"/>
</dbReference>
<evidence type="ECO:0000313" key="12">
    <source>
        <dbReference type="Proteomes" id="UP000636960"/>
    </source>
</evidence>
<keyword evidence="7 8" id="KW-0472">Membrane</keyword>
<dbReference type="Proteomes" id="UP000636960">
    <property type="component" value="Unassembled WGS sequence"/>
</dbReference>
<gene>
    <name evidence="11" type="ORF">Ari01nite_08190</name>
</gene>
<dbReference type="GO" id="GO:0000030">
    <property type="term" value="F:mannosyltransferase activity"/>
    <property type="evidence" value="ECO:0007669"/>
    <property type="project" value="InterPro"/>
</dbReference>
<evidence type="ECO:0000256" key="2">
    <source>
        <dbReference type="ARBA" id="ARBA00022475"/>
    </source>
</evidence>
<keyword evidence="3" id="KW-0328">Glycosyltransferase</keyword>
<dbReference type="GO" id="GO:0005886">
    <property type="term" value="C:plasma membrane"/>
    <property type="evidence" value="ECO:0007669"/>
    <property type="project" value="UniProtKB-SubCell"/>
</dbReference>
<keyword evidence="2" id="KW-1003">Cell membrane</keyword>
<dbReference type="PANTHER" id="PTHR33908:SF11">
    <property type="entry name" value="MEMBRANE PROTEIN"/>
    <property type="match status" value="1"/>
</dbReference>
<organism evidence="11 12">
    <name type="scientific">Paractinoplanes rishiriensis</name>
    <dbReference type="NCBI Taxonomy" id="1050105"/>
    <lineage>
        <taxon>Bacteria</taxon>
        <taxon>Bacillati</taxon>
        <taxon>Actinomycetota</taxon>
        <taxon>Actinomycetes</taxon>
        <taxon>Micromonosporales</taxon>
        <taxon>Micromonosporaceae</taxon>
        <taxon>Paractinoplanes</taxon>
    </lineage>
</organism>
<evidence type="ECO:0000313" key="11">
    <source>
        <dbReference type="EMBL" id="GIE93354.1"/>
    </source>
</evidence>
<feature type="transmembrane region" description="Helical" evidence="8">
    <location>
        <begin position="251"/>
        <end position="272"/>
    </location>
</feature>
<evidence type="ECO:0000256" key="1">
    <source>
        <dbReference type="ARBA" id="ARBA00004651"/>
    </source>
</evidence>
<evidence type="ECO:0000256" key="8">
    <source>
        <dbReference type="SAM" id="Phobius"/>
    </source>
</evidence>
<dbReference type="PANTHER" id="PTHR33908">
    <property type="entry name" value="MANNOSYLTRANSFERASE YKCB-RELATED"/>
    <property type="match status" value="1"/>
</dbReference>
<keyword evidence="6 8" id="KW-1133">Transmembrane helix</keyword>
<evidence type="ECO:0000256" key="7">
    <source>
        <dbReference type="ARBA" id="ARBA00023136"/>
    </source>
</evidence>
<evidence type="ECO:0000256" key="4">
    <source>
        <dbReference type="ARBA" id="ARBA00022679"/>
    </source>
</evidence>
<feature type="transmembrane region" description="Helical" evidence="8">
    <location>
        <begin position="212"/>
        <end position="230"/>
    </location>
</feature>
<dbReference type="GO" id="GO:0006493">
    <property type="term" value="P:protein O-linked glycosylation"/>
    <property type="evidence" value="ECO:0007669"/>
    <property type="project" value="InterPro"/>
</dbReference>
<feature type="transmembrane region" description="Helical" evidence="8">
    <location>
        <begin position="333"/>
        <end position="361"/>
    </location>
</feature>
<accession>A0A919MSM3</accession>
<evidence type="ECO:0000256" key="5">
    <source>
        <dbReference type="ARBA" id="ARBA00022692"/>
    </source>
</evidence>
<keyword evidence="5 8" id="KW-0812">Transmembrane</keyword>
<evidence type="ECO:0000256" key="3">
    <source>
        <dbReference type="ARBA" id="ARBA00022676"/>
    </source>
</evidence>
<sequence length="552" mass="60113">MPKRRLLYLTVVVALLGQMAFAMVTTAVQQSPTIDEPVYVATAKVLTDQHSLRYNAEHPPLGKLIMAAGLAFDDATPDPAYVGNQTRLGRHLLYESNNNPFQLMLLARLPIILLTLLFGLVVLFFARDLAGPWAGLIALALYAFSPDVIAHGSLATLDVPATGMMLIAFWMAWRARATGAAATPFKVGWPAKLYLPLAALAMGAAIATRMSALVAVPLLLFLILLPRGLPTPAKLRAIGPAKIGKRAGRRLLWAAGMGSLAVAVVWLTYLAVDPRLTWTPPANLVHPGGLRELAVDLMPMPQAYQDGMLMQFRFEARNWNGFLLGEAYRGSPWYYLPVAVLIKTPLGMLALWLAGTITVLAKPALRPVALYLLLPAGVLTVVAMLGSRNYGTRYVIFLPIFLAIVAGTVALLKWRWARVATAVLVAFVAVSSLRTFPYYLPYSNEAFGGTANTHHNLHDANVDWGQDLARLGSHLRQHYPGQTVWLVYKGSGAPGYYGIRSQNPYSVPADQVRGLLVVSNSRVALATGRLKQLVESSTPIDQVGHSITIYRR</sequence>
<dbReference type="AlphaFoldDB" id="A0A919MSM3"/>
<feature type="signal peptide" evidence="9">
    <location>
        <begin position="1"/>
        <end position="22"/>
    </location>
</feature>
<comment type="subcellular location">
    <subcellularLocation>
        <location evidence="1">Cell membrane</location>
        <topology evidence="1">Multi-pass membrane protein</topology>
    </subcellularLocation>
</comment>
<feature type="transmembrane region" description="Helical" evidence="8">
    <location>
        <begin position="419"/>
        <end position="440"/>
    </location>
</feature>
<evidence type="ECO:0000256" key="6">
    <source>
        <dbReference type="ARBA" id="ARBA00022989"/>
    </source>
</evidence>
<dbReference type="InterPro" id="IPR003342">
    <property type="entry name" value="ArnT-like_N"/>
</dbReference>
<evidence type="ECO:0000256" key="9">
    <source>
        <dbReference type="SAM" id="SignalP"/>
    </source>
</evidence>
<dbReference type="GO" id="GO:0016763">
    <property type="term" value="F:pentosyltransferase activity"/>
    <property type="evidence" value="ECO:0007669"/>
    <property type="project" value="TreeGrafter"/>
</dbReference>
<evidence type="ECO:0000259" key="10">
    <source>
        <dbReference type="Pfam" id="PF02366"/>
    </source>
</evidence>
<dbReference type="InterPro" id="IPR050297">
    <property type="entry name" value="LipidA_mod_glycosyltrf_83"/>
</dbReference>
<feature type="transmembrane region" description="Helical" evidence="8">
    <location>
        <begin position="368"/>
        <end position="386"/>
    </location>
</feature>
<feature type="transmembrane region" description="Helical" evidence="8">
    <location>
        <begin position="392"/>
        <end position="412"/>
    </location>
</feature>
<feature type="transmembrane region" description="Helical" evidence="8">
    <location>
        <begin position="187"/>
        <end position="206"/>
    </location>
</feature>
<feature type="transmembrane region" description="Helical" evidence="8">
    <location>
        <begin position="159"/>
        <end position="175"/>
    </location>
</feature>
<dbReference type="RefSeq" id="WP_239162462.1">
    <property type="nucleotide sequence ID" value="NZ_BOMV01000007.1"/>
</dbReference>
<keyword evidence="4 11" id="KW-0808">Transferase</keyword>
<feature type="domain" description="ArnT-like N-terminal" evidence="10">
    <location>
        <begin position="53"/>
        <end position="223"/>
    </location>
</feature>
<proteinExistence type="predicted"/>
<comment type="caution">
    <text evidence="11">The sequence shown here is derived from an EMBL/GenBank/DDBJ whole genome shotgun (WGS) entry which is preliminary data.</text>
</comment>